<dbReference type="GO" id="GO:0004663">
    <property type="term" value="F:Rab geranylgeranyltransferase activity"/>
    <property type="evidence" value="ECO:0007669"/>
    <property type="project" value="TreeGrafter"/>
</dbReference>
<dbReference type="Proteomes" id="UP000822688">
    <property type="component" value="Chromosome 8"/>
</dbReference>
<dbReference type="PANTHER" id="PTHR11774">
    <property type="entry name" value="GERANYLGERANYL TRANSFERASE TYPE BETA SUBUNIT"/>
    <property type="match status" value="1"/>
</dbReference>
<proteinExistence type="inferred from homology"/>
<evidence type="ECO:0000256" key="9">
    <source>
        <dbReference type="ARBA" id="ARBA00032766"/>
    </source>
</evidence>
<evidence type="ECO:0000256" key="1">
    <source>
        <dbReference type="ARBA" id="ARBA00001947"/>
    </source>
</evidence>
<keyword evidence="5" id="KW-0479">Metal-binding</keyword>
<dbReference type="Gene3D" id="1.50.10.20">
    <property type="match status" value="1"/>
</dbReference>
<evidence type="ECO:0000256" key="7">
    <source>
        <dbReference type="ARBA" id="ARBA00022833"/>
    </source>
</evidence>
<dbReference type="InterPro" id="IPR045089">
    <property type="entry name" value="PGGT1B-like"/>
</dbReference>
<comment type="cofactor">
    <cofactor evidence="1">
        <name>Zn(2+)</name>
        <dbReference type="ChEBI" id="CHEBI:29105"/>
    </cofactor>
</comment>
<reference evidence="11" key="1">
    <citation type="submission" date="2020-06" db="EMBL/GenBank/DDBJ databases">
        <title>WGS assembly of Ceratodon purpureus strain R40.</title>
        <authorList>
            <person name="Carey S.B."/>
            <person name="Jenkins J."/>
            <person name="Shu S."/>
            <person name="Lovell J.T."/>
            <person name="Sreedasyam A."/>
            <person name="Maumus F."/>
            <person name="Tiley G.P."/>
            <person name="Fernandez-Pozo N."/>
            <person name="Barry K."/>
            <person name="Chen C."/>
            <person name="Wang M."/>
            <person name="Lipzen A."/>
            <person name="Daum C."/>
            <person name="Saski C.A."/>
            <person name="Payton A.C."/>
            <person name="Mcbreen J.C."/>
            <person name="Conrad R.E."/>
            <person name="Kollar L.M."/>
            <person name="Olsson S."/>
            <person name="Huttunen S."/>
            <person name="Landis J.B."/>
            <person name="Wickett N.J."/>
            <person name="Johnson M.G."/>
            <person name="Rensing S.A."/>
            <person name="Grimwood J."/>
            <person name="Schmutz J."/>
            <person name="Mcdaniel S.F."/>
        </authorList>
    </citation>
    <scope>NUCLEOTIDE SEQUENCE</scope>
    <source>
        <strain evidence="11">R40</strain>
    </source>
</reference>
<keyword evidence="6" id="KW-0677">Repeat</keyword>
<evidence type="ECO:0000256" key="5">
    <source>
        <dbReference type="ARBA" id="ARBA00022723"/>
    </source>
</evidence>
<dbReference type="EMBL" id="CM026429">
    <property type="protein sequence ID" value="KAG0564289.1"/>
    <property type="molecule type" value="Genomic_DNA"/>
</dbReference>
<evidence type="ECO:0000313" key="11">
    <source>
        <dbReference type="EMBL" id="KAG0564289.1"/>
    </source>
</evidence>
<keyword evidence="3" id="KW-0637">Prenyltransferase</keyword>
<evidence type="ECO:0000256" key="3">
    <source>
        <dbReference type="ARBA" id="ARBA00022602"/>
    </source>
</evidence>
<evidence type="ECO:0000313" key="12">
    <source>
        <dbReference type="Proteomes" id="UP000822688"/>
    </source>
</evidence>
<dbReference type="SUPFAM" id="SSF48239">
    <property type="entry name" value="Terpenoid cyclases/Protein prenyltransferases"/>
    <property type="match status" value="1"/>
</dbReference>
<dbReference type="PANTHER" id="PTHR11774:SF11">
    <property type="entry name" value="GERANYLGERANYL TRANSFERASE TYPE-2 SUBUNIT BETA"/>
    <property type="match status" value="1"/>
</dbReference>
<name>A0A8T0H1M8_CERPU</name>
<feature type="domain" description="Prenyltransferase alpha-alpha toroid" evidence="10">
    <location>
        <begin position="27"/>
        <end position="117"/>
    </location>
</feature>
<evidence type="ECO:0000256" key="4">
    <source>
        <dbReference type="ARBA" id="ARBA00022679"/>
    </source>
</evidence>
<dbReference type="InterPro" id="IPR008930">
    <property type="entry name" value="Terpenoid_cyclase/PrenylTrfase"/>
</dbReference>
<evidence type="ECO:0000256" key="8">
    <source>
        <dbReference type="ARBA" id="ARBA00030816"/>
    </source>
</evidence>
<evidence type="ECO:0000259" key="10">
    <source>
        <dbReference type="Pfam" id="PF00432"/>
    </source>
</evidence>
<dbReference type="Pfam" id="PF00432">
    <property type="entry name" value="Prenyltrans"/>
    <property type="match status" value="1"/>
</dbReference>
<dbReference type="GO" id="GO:0046872">
    <property type="term" value="F:metal ion binding"/>
    <property type="evidence" value="ECO:0007669"/>
    <property type="project" value="UniProtKB-KW"/>
</dbReference>
<dbReference type="GO" id="GO:0005968">
    <property type="term" value="C:Rab-protein geranylgeranyltransferase complex"/>
    <property type="evidence" value="ECO:0007669"/>
    <property type="project" value="TreeGrafter"/>
</dbReference>
<comment type="similarity">
    <text evidence="2">Belongs to the protein prenyltransferase subunit beta family.</text>
</comment>
<evidence type="ECO:0000256" key="2">
    <source>
        <dbReference type="ARBA" id="ARBA00010497"/>
    </source>
</evidence>
<keyword evidence="12" id="KW-1185">Reference proteome</keyword>
<evidence type="ECO:0000256" key="6">
    <source>
        <dbReference type="ARBA" id="ARBA00022737"/>
    </source>
</evidence>
<dbReference type="InterPro" id="IPR001330">
    <property type="entry name" value="Prenyltrans"/>
</dbReference>
<comment type="caution">
    <text evidence="11">The sequence shown here is derived from an EMBL/GenBank/DDBJ whole genome shotgun (WGS) entry which is preliminary data.</text>
</comment>
<accession>A0A8T0H1M8</accession>
<gene>
    <name evidence="11" type="ORF">KC19_8G099200</name>
</gene>
<dbReference type="AlphaFoldDB" id="A0A8T0H1M8"/>
<protein>
    <recommendedName>
        <fullName evidence="8">Geranylgeranyl transferase type II subunit beta</fullName>
    </recommendedName>
    <alternativeName>
        <fullName evidence="9">Type II protein geranyl-geranyltransferase subunit beta</fullName>
    </alternativeName>
</protein>
<sequence length="145" mass="16434">MGFTTRNATKTTVEIFAPGNKVKSDFDAVAMEHLRMSGAYWGLTALDIMGRLGDMNADEIVAWILKCQDECGGFGGNYQHYPHILYTLSAVQILCLFDRLDAVDGDKIARRLMRCWYDRLHGQEFSLHQLGSQLICLSRHLTTFK</sequence>
<organism evidence="11 12">
    <name type="scientific">Ceratodon purpureus</name>
    <name type="common">Fire moss</name>
    <name type="synonym">Dicranum purpureum</name>
    <dbReference type="NCBI Taxonomy" id="3225"/>
    <lineage>
        <taxon>Eukaryota</taxon>
        <taxon>Viridiplantae</taxon>
        <taxon>Streptophyta</taxon>
        <taxon>Embryophyta</taxon>
        <taxon>Bryophyta</taxon>
        <taxon>Bryophytina</taxon>
        <taxon>Bryopsida</taxon>
        <taxon>Dicranidae</taxon>
        <taxon>Pseudoditrichales</taxon>
        <taxon>Ditrichaceae</taxon>
        <taxon>Ceratodon</taxon>
    </lineage>
</organism>
<keyword evidence="4" id="KW-0808">Transferase</keyword>
<keyword evidence="7" id="KW-0862">Zinc</keyword>